<dbReference type="EMBL" id="MU070200">
    <property type="protein sequence ID" value="KAF5829130.1"/>
    <property type="molecule type" value="Genomic_DNA"/>
</dbReference>
<comment type="caution">
    <text evidence="2">The sequence shown here is derived from an EMBL/GenBank/DDBJ whole genome shotgun (WGS) entry which is preliminary data.</text>
</comment>
<evidence type="ECO:0000313" key="3">
    <source>
        <dbReference type="Proteomes" id="UP000815325"/>
    </source>
</evidence>
<proteinExistence type="predicted"/>
<keyword evidence="1" id="KW-0175">Coiled coil</keyword>
<sequence>MLDAHAFVLQLPNLTPHNQQSWMCRQSCFCFPTSHYTNTNLGCAGSRATAGVWPARRGRWPKAVVLRLESEASEAREVARSEAARREASAAAQSAVALKDAKKTEAKLLQQVKAADTRAAEAEEAMESLRRDADARASTIRWLESQLTSAQDAAVAATEAARNAESRCGASTAQATQAAVQEKNVLQQQILNLQRDMRDLQSQHAAEMSHVE</sequence>
<feature type="non-terminal residue" evidence="2">
    <location>
        <position position="212"/>
    </location>
</feature>
<gene>
    <name evidence="2" type="ORF">DUNSADRAFT_16515</name>
</gene>
<protein>
    <submittedName>
        <fullName evidence="2">Uncharacterized protein</fullName>
    </submittedName>
</protein>
<accession>A0ABQ7G3F8</accession>
<keyword evidence="3" id="KW-1185">Reference proteome</keyword>
<dbReference type="Proteomes" id="UP000815325">
    <property type="component" value="Unassembled WGS sequence"/>
</dbReference>
<evidence type="ECO:0000256" key="1">
    <source>
        <dbReference type="SAM" id="Coils"/>
    </source>
</evidence>
<reference evidence="2" key="1">
    <citation type="submission" date="2017-08" db="EMBL/GenBank/DDBJ databases">
        <authorList>
            <person name="Polle J.E."/>
            <person name="Barry K."/>
            <person name="Cushman J."/>
            <person name="Schmutz J."/>
            <person name="Tran D."/>
            <person name="Hathwaick L.T."/>
            <person name="Yim W.C."/>
            <person name="Jenkins J."/>
            <person name="Mckie-Krisberg Z.M."/>
            <person name="Prochnik S."/>
            <person name="Lindquist E."/>
            <person name="Dockter R.B."/>
            <person name="Adam C."/>
            <person name="Molina H."/>
            <person name="Bunkerborg J."/>
            <person name="Jin E."/>
            <person name="Buchheim M."/>
            <person name="Magnuson J."/>
        </authorList>
    </citation>
    <scope>NUCLEOTIDE SEQUENCE</scope>
    <source>
        <strain evidence="2">CCAP 19/18</strain>
    </source>
</reference>
<organism evidence="2 3">
    <name type="scientific">Dunaliella salina</name>
    <name type="common">Green alga</name>
    <name type="synonym">Protococcus salinus</name>
    <dbReference type="NCBI Taxonomy" id="3046"/>
    <lineage>
        <taxon>Eukaryota</taxon>
        <taxon>Viridiplantae</taxon>
        <taxon>Chlorophyta</taxon>
        <taxon>core chlorophytes</taxon>
        <taxon>Chlorophyceae</taxon>
        <taxon>CS clade</taxon>
        <taxon>Chlamydomonadales</taxon>
        <taxon>Dunaliellaceae</taxon>
        <taxon>Dunaliella</taxon>
    </lineage>
</organism>
<feature type="coiled-coil region" evidence="1">
    <location>
        <begin position="98"/>
        <end position="132"/>
    </location>
</feature>
<name>A0ABQ7G3F8_DUNSA</name>
<evidence type="ECO:0000313" key="2">
    <source>
        <dbReference type="EMBL" id="KAF5829130.1"/>
    </source>
</evidence>
<feature type="coiled-coil region" evidence="1">
    <location>
        <begin position="176"/>
        <end position="203"/>
    </location>
</feature>